<protein>
    <submittedName>
        <fullName evidence="2">Hypthetical protein 2</fullName>
    </submittedName>
</protein>
<accession>A0A859D179</accession>
<name>A0A859D179_9MONO</name>
<feature type="transmembrane region" description="Helical" evidence="1">
    <location>
        <begin position="547"/>
        <end position="566"/>
    </location>
</feature>
<organism evidence="2">
    <name type="scientific">Umea virus</name>
    <dbReference type="NCBI Taxonomy" id="2739775"/>
    <lineage>
        <taxon>Viruses</taxon>
        <taxon>Riboviria</taxon>
        <taxon>Orthornavirae</taxon>
        <taxon>Negarnaviricota</taxon>
        <taxon>Haploviricotina</taxon>
        <taxon>Monjiviricetes</taxon>
        <taxon>Mononegavirales</taxon>
    </lineage>
</organism>
<evidence type="ECO:0000313" key="2">
    <source>
        <dbReference type="EMBL" id="QKK82917.1"/>
    </source>
</evidence>
<reference evidence="2" key="1">
    <citation type="submission" date="2019-12" db="EMBL/GenBank/DDBJ databases">
        <authorList>
            <person name="Pettersson J.H.O."/>
            <person name="Olsen B."/>
            <person name="Holmes E.C."/>
        </authorList>
    </citation>
    <scope>NUCLEOTIDE SEQUENCE</scope>
    <source>
        <strain evidence="2">OTU2.IU18</strain>
    </source>
</reference>
<keyword evidence="1" id="KW-1133">Transmembrane helix</keyword>
<dbReference type="EMBL" id="MN830236">
    <property type="protein sequence ID" value="QKK82917.1"/>
    <property type="molecule type" value="Viral_cRNA"/>
</dbReference>
<keyword evidence="1" id="KW-0472">Membrane</keyword>
<keyword evidence="1" id="KW-0812">Transmembrane</keyword>
<reference evidence="2" key="2">
    <citation type="journal article" name="PLoS Pathog.">
        <title>Circumpolar diversification of the Ixodes uriae tick virome.</title>
        <authorList>
            <person name="Pettersson J.H."/>
            <person name="Ellstrom P."/>
            <person name="Ling J."/>
            <person name="Nilsson I."/>
            <person name="Bergstrom S."/>
            <person name="Gonzalez-Acuna D."/>
            <person name="Olsen B."/>
            <person name="Holmes E.C."/>
        </authorList>
    </citation>
    <scope>NUCLEOTIDE SEQUENCE</scope>
    <source>
        <strain evidence="2">OTU2.IU18</strain>
    </source>
</reference>
<dbReference type="Pfam" id="PF24664">
    <property type="entry name" value="Monjiviricetes_fusion"/>
    <property type="match status" value="1"/>
</dbReference>
<evidence type="ECO:0000256" key="1">
    <source>
        <dbReference type="SAM" id="Phobius"/>
    </source>
</evidence>
<proteinExistence type="predicted"/>
<sequence length="670" mass="73642">MFRMIFLVGILLLSTVGLSVGLVGYDCTNKPTNLTAVSLGSVTPCPIDTPPLNEERVVIQLVQEKNIDHVSLIACLVERSYLITHCGMHSHASMGSGGFQIQDIMRITREVCQTMHSHGSYTVLNGQYIMGLKVNTTKVVTVVEMGMVTPGTSACEGTSFTVNGMPYSNAVMTSSYKFKLVQERARLDISTGTVRTSSSYSFDFHGREGFDPDLGFMFWETAGLGEKCSRTSHVVVYEGPASIFVSSSGTRTLVVNTTDQVMAVGVRTPTLLCHQAAIETDHPRLFIMTKIVAVGGFYFTKSTLDSDEVDLFLYTNSKLVYVEQHLAKAMTAVFQHFHHRMCETQHQLLNQLTTLAFISPEEFAWSYLKRPGVTGITRGEVVYLMECEPVSVSFREVVKCYQEIPVTHEGRLGFLKPRSRIITSYGSEIECSPLAPPMYNTKGGWVSFNPGPTVVEPPVILTAAPSQTWAYTSVPRLVSAGIYSQSTLKEYQRQLMFPIERAAIEHTSASVMSGRHVATQQLDAGLLMGHTSFESLSNSFMSRMYGWWWSFSVNLAGVVGVLYLITAIKALAGMVLNGAMLYKTFGFSLKLLAMLWGTLAKYFLVFAYQKKETPPASPDVEAPPDTTAPLLACPRSEPQMVMYPNPVMSAPTLTTPTQGVASTGMYVSAT</sequence>